<dbReference type="PROSITE" id="PS50181">
    <property type="entry name" value="FBOX"/>
    <property type="match status" value="1"/>
</dbReference>
<reference evidence="2" key="1">
    <citation type="submission" date="2021-01" db="EMBL/GenBank/DDBJ databases">
        <authorList>
            <person name="Li R."/>
            <person name="Bekaert M."/>
        </authorList>
    </citation>
    <scope>NUCLEOTIDE SEQUENCE</scope>
    <source>
        <strain evidence="2">Farmed</strain>
    </source>
</reference>
<dbReference type="OrthoDB" id="5860767at2759"/>
<protein>
    <submittedName>
        <fullName evidence="2">FBXO28</fullName>
    </submittedName>
</protein>
<keyword evidence="3" id="KW-1185">Reference proteome</keyword>
<dbReference type="EMBL" id="CAHIKZ030004146">
    <property type="protein sequence ID" value="CAE1307764.1"/>
    <property type="molecule type" value="Genomic_DNA"/>
</dbReference>
<evidence type="ECO:0000313" key="3">
    <source>
        <dbReference type="Proteomes" id="UP000597762"/>
    </source>
</evidence>
<dbReference type="AlphaFoldDB" id="A0A812DVA7"/>
<dbReference type="GO" id="GO:0000209">
    <property type="term" value="P:protein polyubiquitination"/>
    <property type="evidence" value="ECO:0007669"/>
    <property type="project" value="TreeGrafter"/>
</dbReference>
<dbReference type="Pfam" id="PF00646">
    <property type="entry name" value="F-box"/>
    <property type="match status" value="1"/>
</dbReference>
<sequence>MAADEDGNSFMNILNLPKEVFNKILSYIRYKEVSEIRLVCQAFNRGAQAVLNQGFARVDKYHALVQRQIKGQLPRRESERRNHHLARHVDILSAIETRLSLLGMTYLRYIDMGLCCFIPGKVLDELYDILRTLQCTCQLPRAHEFLQELRDISSMAMEHFEEKIVPSLKQKMPSVRLTLGNFNVNTEPEAGSSNVMVPLNNSSSGLRSTSLREDITNINSLVRSQDVTFFFKMLKLFSVLDKDFVFLLIIFQSFVFEFL</sequence>
<dbReference type="CDD" id="cd22100">
    <property type="entry name" value="F-box_FBXO28"/>
    <property type="match status" value="1"/>
</dbReference>
<gene>
    <name evidence="2" type="ORF">SPHA_59837</name>
</gene>
<feature type="domain" description="F-box" evidence="1">
    <location>
        <begin position="10"/>
        <end position="58"/>
    </location>
</feature>
<organism evidence="2 3">
    <name type="scientific">Acanthosepion pharaonis</name>
    <name type="common">Pharaoh cuttlefish</name>
    <name type="synonym">Sepia pharaonis</name>
    <dbReference type="NCBI Taxonomy" id="158019"/>
    <lineage>
        <taxon>Eukaryota</taxon>
        <taxon>Metazoa</taxon>
        <taxon>Spiralia</taxon>
        <taxon>Lophotrochozoa</taxon>
        <taxon>Mollusca</taxon>
        <taxon>Cephalopoda</taxon>
        <taxon>Coleoidea</taxon>
        <taxon>Decapodiformes</taxon>
        <taxon>Sepiida</taxon>
        <taxon>Sepiina</taxon>
        <taxon>Sepiidae</taxon>
        <taxon>Acanthosepion</taxon>
    </lineage>
</organism>
<name>A0A812DVA7_ACAPH</name>
<proteinExistence type="predicted"/>
<evidence type="ECO:0000259" key="1">
    <source>
        <dbReference type="PROSITE" id="PS50181"/>
    </source>
</evidence>
<accession>A0A812DVA7</accession>
<dbReference type="InterPro" id="IPR039719">
    <property type="entry name" value="FBXO28"/>
</dbReference>
<evidence type="ECO:0000313" key="2">
    <source>
        <dbReference type="EMBL" id="CAE1307764.1"/>
    </source>
</evidence>
<dbReference type="PANTHER" id="PTHR13252">
    <property type="entry name" value="F-BOX ONLY PROTEIN 28"/>
    <property type="match status" value="1"/>
</dbReference>
<dbReference type="InterPro" id="IPR001810">
    <property type="entry name" value="F-box_dom"/>
</dbReference>
<dbReference type="PANTHER" id="PTHR13252:SF9">
    <property type="entry name" value="F-BOX ONLY PROTEIN 28"/>
    <property type="match status" value="1"/>
</dbReference>
<dbReference type="InterPro" id="IPR036047">
    <property type="entry name" value="F-box-like_dom_sf"/>
</dbReference>
<dbReference type="Proteomes" id="UP000597762">
    <property type="component" value="Unassembled WGS sequence"/>
</dbReference>
<comment type="caution">
    <text evidence="2">The sequence shown here is derived from an EMBL/GenBank/DDBJ whole genome shotgun (WGS) entry which is preliminary data.</text>
</comment>
<dbReference type="SUPFAM" id="SSF81383">
    <property type="entry name" value="F-box domain"/>
    <property type="match status" value="1"/>
</dbReference>